<dbReference type="PANTHER" id="PTHR23150:SF36">
    <property type="entry name" value="HERCYNINE OXYGENASE"/>
    <property type="match status" value="1"/>
</dbReference>
<feature type="domain" description="Sulfatase-modifying factor enzyme-like" evidence="1">
    <location>
        <begin position="200"/>
        <end position="334"/>
    </location>
</feature>
<feature type="domain" description="Sulfatase-modifying factor enzyme-like" evidence="1">
    <location>
        <begin position="353"/>
        <end position="435"/>
    </location>
</feature>
<evidence type="ECO:0000313" key="2">
    <source>
        <dbReference type="EMBL" id="MFD2532522.1"/>
    </source>
</evidence>
<dbReference type="InterPro" id="IPR017806">
    <property type="entry name" value="EgtB"/>
</dbReference>
<dbReference type="InterPro" id="IPR034660">
    <property type="entry name" value="DinB/YfiT-like"/>
</dbReference>
<dbReference type="InterPro" id="IPR005532">
    <property type="entry name" value="SUMF_dom"/>
</dbReference>
<dbReference type="SUPFAM" id="SSF109854">
    <property type="entry name" value="DinB/YfiT-like putative metalloenzymes"/>
    <property type="match status" value="1"/>
</dbReference>
<gene>
    <name evidence="2" type="primary">egtB</name>
    <name evidence="2" type="ORF">ACFSVN_08700</name>
</gene>
<dbReference type="InterPro" id="IPR051043">
    <property type="entry name" value="Sulfatase_Mod_Factor_Kinase"/>
</dbReference>
<dbReference type="Pfam" id="PF03781">
    <property type="entry name" value="FGE-sulfatase"/>
    <property type="match status" value="2"/>
</dbReference>
<organism evidence="2 3">
    <name type="scientific">Gracilimonas halophila</name>
    <dbReference type="NCBI Taxonomy" id="1834464"/>
    <lineage>
        <taxon>Bacteria</taxon>
        <taxon>Pseudomonadati</taxon>
        <taxon>Balneolota</taxon>
        <taxon>Balneolia</taxon>
        <taxon>Balneolales</taxon>
        <taxon>Balneolaceae</taxon>
        <taxon>Gracilimonas</taxon>
    </lineage>
</organism>
<dbReference type="Gene3D" id="3.90.1580.10">
    <property type="entry name" value="paralog of FGE (formylglycine-generating enzyme)"/>
    <property type="match status" value="1"/>
</dbReference>
<name>A0ABW5JKF7_9BACT</name>
<dbReference type="NCBIfam" id="TIGR03440">
    <property type="entry name" value="egtB_TIGR03440"/>
    <property type="match status" value="1"/>
</dbReference>
<keyword evidence="3" id="KW-1185">Reference proteome</keyword>
<accession>A0ABW5JKF7</accession>
<dbReference type="Proteomes" id="UP001597460">
    <property type="component" value="Unassembled WGS sequence"/>
</dbReference>
<sequence length="435" mass="50966">MEKTATPLKAAPEDNSETEFRFSRNELIQKFETVRAFTETITDPLEIEDYVIQVRENASPAKWHLAHTTWFFETFLLEKELEDYDPIHPQYSYLFNSYYLQTGVPHCRARRGNISRPTVKQVFEYRKSINEHVVDLIKDATDEQYEKWGPIIEIGIHHEQQHQELLMTDLKYMFSQNPLDPVYKNVDRPKARSIPEISWIGFEEGVYEVGHDGKGFGYDNEFPRHKTYIHDFELASRLVTNGEYLEFMEAGTYSEPKWWLDEGFSTIRDEGWKAPLHWRKVDGEWYQFTLSGVVKIDLNDPVTHVSYFEADAYARWKGYRLPTEQEWEVAAESMEVEGNFADAGYLQPAALQSEKAGLQQMFGEAWQWTQSSYAPYPGYRPLPGALGEYNGKFMCNQYVLRGGSCATSESHFRKTYRNFFHANERWQFTGIRLAK</sequence>
<dbReference type="SUPFAM" id="SSF56436">
    <property type="entry name" value="C-type lectin-like"/>
    <property type="match status" value="1"/>
</dbReference>
<dbReference type="EMBL" id="JBHULI010000024">
    <property type="protein sequence ID" value="MFD2532522.1"/>
    <property type="molecule type" value="Genomic_DNA"/>
</dbReference>
<evidence type="ECO:0000259" key="1">
    <source>
        <dbReference type="Pfam" id="PF03781"/>
    </source>
</evidence>
<comment type="caution">
    <text evidence="2">The sequence shown here is derived from an EMBL/GenBank/DDBJ whole genome shotgun (WGS) entry which is preliminary data.</text>
</comment>
<evidence type="ECO:0000313" key="3">
    <source>
        <dbReference type="Proteomes" id="UP001597460"/>
    </source>
</evidence>
<protein>
    <submittedName>
        <fullName evidence="2">Ergothioneine biosynthesis protein EgtB</fullName>
    </submittedName>
</protein>
<dbReference type="InterPro" id="IPR042095">
    <property type="entry name" value="SUMF_sf"/>
</dbReference>
<proteinExistence type="predicted"/>
<dbReference type="RefSeq" id="WP_390301079.1">
    <property type="nucleotide sequence ID" value="NZ_JBHULI010000024.1"/>
</dbReference>
<dbReference type="InterPro" id="IPR016187">
    <property type="entry name" value="CTDL_fold"/>
</dbReference>
<dbReference type="PANTHER" id="PTHR23150">
    <property type="entry name" value="SULFATASE MODIFYING FACTOR 1, 2"/>
    <property type="match status" value="1"/>
</dbReference>
<reference evidence="3" key="1">
    <citation type="journal article" date="2019" name="Int. J. Syst. Evol. Microbiol.">
        <title>The Global Catalogue of Microorganisms (GCM) 10K type strain sequencing project: providing services to taxonomists for standard genome sequencing and annotation.</title>
        <authorList>
            <consortium name="The Broad Institute Genomics Platform"/>
            <consortium name="The Broad Institute Genome Sequencing Center for Infectious Disease"/>
            <person name="Wu L."/>
            <person name="Ma J."/>
        </authorList>
    </citation>
    <scope>NUCLEOTIDE SEQUENCE [LARGE SCALE GENOMIC DNA]</scope>
    <source>
        <strain evidence="3">KCTC 52042</strain>
    </source>
</reference>